<accession>M7PRI9</accession>
<dbReference type="Pfam" id="PF06305">
    <property type="entry name" value="LapA_dom"/>
    <property type="match status" value="1"/>
</dbReference>
<dbReference type="RefSeq" id="WP_009726395.1">
    <property type="nucleotide sequence ID" value="NZ_APHR01000035.1"/>
</dbReference>
<sequence>MRKLLFIALFVVMFLISAAFAAFNMEPVSVKFYFTDLNLPLAVLLVVTLLIGMLAGAW</sequence>
<gene>
    <name evidence="8" type="ORF">MPL1_07019</name>
</gene>
<keyword evidence="6" id="KW-0732">Signal</keyword>
<comment type="caution">
    <text evidence="8">The sequence shown here is derived from an EMBL/GenBank/DDBJ whole genome shotgun (WGS) entry which is preliminary data.</text>
</comment>
<keyword evidence="4 5" id="KW-0472">Membrane</keyword>
<dbReference type="EMBL" id="APHR01000035">
    <property type="protein sequence ID" value="EMR13054.1"/>
    <property type="molecule type" value="Genomic_DNA"/>
</dbReference>
<dbReference type="GO" id="GO:0005886">
    <property type="term" value="C:plasma membrane"/>
    <property type="evidence" value="ECO:0007669"/>
    <property type="project" value="InterPro"/>
</dbReference>
<feature type="transmembrane region" description="Helical" evidence="5">
    <location>
        <begin position="37"/>
        <end position="57"/>
    </location>
</feature>
<organism evidence="8 9">
    <name type="scientific">Methylophaga lonarensis MPL</name>
    <dbReference type="NCBI Taxonomy" id="1286106"/>
    <lineage>
        <taxon>Bacteria</taxon>
        <taxon>Pseudomonadati</taxon>
        <taxon>Pseudomonadota</taxon>
        <taxon>Gammaproteobacteria</taxon>
        <taxon>Thiotrichales</taxon>
        <taxon>Piscirickettsiaceae</taxon>
        <taxon>Methylophaga</taxon>
    </lineage>
</organism>
<dbReference type="Proteomes" id="UP000012019">
    <property type="component" value="Unassembled WGS sequence"/>
</dbReference>
<evidence type="ECO:0000256" key="2">
    <source>
        <dbReference type="ARBA" id="ARBA00022692"/>
    </source>
</evidence>
<evidence type="ECO:0000256" key="3">
    <source>
        <dbReference type="ARBA" id="ARBA00022989"/>
    </source>
</evidence>
<evidence type="ECO:0000313" key="9">
    <source>
        <dbReference type="Proteomes" id="UP000012019"/>
    </source>
</evidence>
<evidence type="ECO:0000256" key="4">
    <source>
        <dbReference type="ARBA" id="ARBA00023136"/>
    </source>
</evidence>
<feature type="chain" id="PRO_5004082965" description="Lipopolysaccharide assembly protein A domain-containing protein" evidence="6">
    <location>
        <begin position="22"/>
        <end position="58"/>
    </location>
</feature>
<feature type="signal peptide" evidence="6">
    <location>
        <begin position="1"/>
        <end position="21"/>
    </location>
</feature>
<feature type="domain" description="Lipopolysaccharide assembly protein A" evidence="7">
    <location>
        <begin position="24"/>
        <end position="56"/>
    </location>
</feature>
<evidence type="ECO:0000256" key="5">
    <source>
        <dbReference type="SAM" id="Phobius"/>
    </source>
</evidence>
<evidence type="ECO:0000256" key="1">
    <source>
        <dbReference type="ARBA" id="ARBA00022475"/>
    </source>
</evidence>
<keyword evidence="2 5" id="KW-0812">Transmembrane</keyword>
<name>M7PRI9_9GAMM</name>
<evidence type="ECO:0000259" key="7">
    <source>
        <dbReference type="Pfam" id="PF06305"/>
    </source>
</evidence>
<dbReference type="AlphaFoldDB" id="M7PRI9"/>
<keyword evidence="3 5" id="KW-1133">Transmembrane helix</keyword>
<dbReference type="STRING" id="1286106.MPL1_07019"/>
<reference evidence="8 9" key="1">
    <citation type="journal article" date="2013" name="Genome Announc.">
        <title>Draft Genome Sequence of Methylophaga lonarensis MPLT, a Haloalkaliphilic (Non-Methane-Utilizing) Methylotroph.</title>
        <authorList>
            <person name="Shetty S.A."/>
            <person name="Marathe N.P."/>
            <person name="Munot H."/>
            <person name="Antony C.P."/>
            <person name="Dhotre D.P."/>
            <person name="Murrell J.C."/>
            <person name="Shouche Y.S."/>
        </authorList>
    </citation>
    <scope>NUCLEOTIDE SEQUENCE [LARGE SCALE GENOMIC DNA]</scope>
    <source>
        <strain evidence="8 9">MPL</strain>
    </source>
</reference>
<protein>
    <recommendedName>
        <fullName evidence="7">Lipopolysaccharide assembly protein A domain-containing protein</fullName>
    </recommendedName>
</protein>
<evidence type="ECO:0000313" key="8">
    <source>
        <dbReference type="EMBL" id="EMR13054.1"/>
    </source>
</evidence>
<keyword evidence="1" id="KW-1003">Cell membrane</keyword>
<dbReference type="PATRIC" id="fig|1286106.3.peg.1409"/>
<dbReference type="InterPro" id="IPR010445">
    <property type="entry name" value="LapA_dom"/>
</dbReference>
<evidence type="ECO:0000256" key="6">
    <source>
        <dbReference type="SAM" id="SignalP"/>
    </source>
</evidence>
<keyword evidence="9" id="KW-1185">Reference proteome</keyword>
<proteinExistence type="predicted"/>